<protein>
    <submittedName>
        <fullName evidence="3">LALA0S07e05270g1_1</fullName>
    </submittedName>
</protein>
<feature type="compositionally biased region" description="Acidic residues" evidence="2">
    <location>
        <begin position="372"/>
        <end position="381"/>
    </location>
</feature>
<dbReference type="GO" id="GO:0000139">
    <property type="term" value="C:Golgi membrane"/>
    <property type="evidence" value="ECO:0007669"/>
    <property type="project" value="EnsemblFungi"/>
</dbReference>
<dbReference type="OrthoDB" id="1918at2759"/>
<gene>
    <name evidence="3" type="ORF">LALA0_S07e05270g</name>
</gene>
<dbReference type="GO" id="GO:0034066">
    <property type="term" value="C:Ric1-Rgp1 guanyl-nucleotide exchange factor complex"/>
    <property type="evidence" value="ECO:0007669"/>
    <property type="project" value="EnsemblFungi"/>
</dbReference>
<dbReference type="Pfam" id="PF08737">
    <property type="entry name" value="Rgp1"/>
    <property type="match status" value="1"/>
</dbReference>
<evidence type="ECO:0000313" key="4">
    <source>
        <dbReference type="Proteomes" id="UP000054304"/>
    </source>
</evidence>
<name>A0A0C7N9J2_9SACH</name>
<feature type="coiled-coil region" evidence="1">
    <location>
        <begin position="47"/>
        <end position="106"/>
    </location>
</feature>
<dbReference type="AlphaFoldDB" id="A0A0C7N9J2"/>
<dbReference type="GeneID" id="34686721"/>
<evidence type="ECO:0000256" key="1">
    <source>
        <dbReference type="SAM" id="Coils"/>
    </source>
</evidence>
<keyword evidence="4" id="KW-1185">Reference proteome</keyword>
<dbReference type="GO" id="GO:0005829">
    <property type="term" value="C:cytosol"/>
    <property type="evidence" value="ECO:0007669"/>
    <property type="project" value="GOC"/>
</dbReference>
<dbReference type="EMBL" id="LN736366">
    <property type="protein sequence ID" value="CEP63225.1"/>
    <property type="molecule type" value="Genomic_DNA"/>
</dbReference>
<dbReference type="RefSeq" id="XP_022629446.1">
    <property type="nucleotide sequence ID" value="XM_022771550.1"/>
</dbReference>
<dbReference type="STRING" id="1245769.A0A0C7N9J2"/>
<dbReference type="HOGENOM" id="CLU_030995_0_0_1"/>
<accession>A0A0C7N9J2</accession>
<dbReference type="PANTHER" id="PTHR12507">
    <property type="entry name" value="REDUCED GROWTH PHENOTYPE 1 RGP1, YEAST -RELATED"/>
    <property type="match status" value="1"/>
</dbReference>
<dbReference type="Proteomes" id="UP000054304">
    <property type="component" value="Unassembled WGS sequence"/>
</dbReference>
<dbReference type="GO" id="GO:0005085">
    <property type="term" value="F:guanyl-nucleotide exchange factor activity"/>
    <property type="evidence" value="ECO:0007669"/>
    <property type="project" value="EnsemblFungi"/>
</dbReference>
<organism evidence="3 4">
    <name type="scientific">Lachancea lanzarotensis</name>
    <dbReference type="NCBI Taxonomy" id="1245769"/>
    <lineage>
        <taxon>Eukaryota</taxon>
        <taxon>Fungi</taxon>
        <taxon>Dikarya</taxon>
        <taxon>Ascomycota</taxon>
        <taxon>Saccharomycotina</taxon>
        <taxon>Saccharomycetes</taxon>
        <taxon>Saccharomycetales</taxon>
        <taxon>Saccharomycetaceae</taxon>
        <taxon>Lachancea</taxon>
    </lineage>
</organism>
<evidence type="ECO:0000313" key="3">
    <source>
        <dbReference type="EMBL" id="CEP63225.1"/>
    </source>
</evidence>
<feature type="region of interest" description="Disordered" evidence="2">
    <location>
        <begin position="371"/>
        <end position="390"/>
    </location>
</feature>
<keyword evidence="1" id="KW-0175">Coiled coil</keyword>
<dbReference type="GO" id="GO:0042147">
    <property type="term" value="P:retrograde transport, endosome to Golgi"/>
    <property type="evidence" value="ECO:0007669"/>
    <property type="project" value="EnsemblFungi"/>
</dbReference>
<reference evidence="3 4" key="1">
    <citation type="submission" date="2014-12" db="EMBL/GenBank/DDBJ databases">
        <authorList>
            <person name="Neuveglise Cecile"/>
        </authorList>
    </citation>
    <scope>NUCLEOTIDE SEQUENCE [LARGE SCALE GENOMIC DNA]</scope>
    <source>
        <strain evidence="3 4">CBS 12615</strain>
    </source>
</reference>
<evidence type="ECO:0000256" key="2">
    <source>
        <dbReference type="SAM" id="MobiDB-lite"/>
    </source>
</evidence>
<dbReference type="InterPro" id="IPR014848">
    <property type="entry name" value="Rgp1"/>
</dbReference>
<sequence>MRNHRVDSQKVADNVKLEVIHESNPYFAGESLQVLIRLRHLGSLQARDQLEVKLQELKQQQQDLQKEAQQEKRKSWVVKSLWGSLNSEDKAANEKYQASKVNLEKELEFNSPVRLASCYTQIYGCFQYDPETINSKEFEHQDHHKLAGVGSLKLSEGKNSITEGFAGLLFSNIEDVARESLAGPVVELIKAPFFVIPQTLIFSETMLDPGQTRTYQFKSPRLPQDLPPSYQSSKQLKIQYFLSCGLTQIESAMINPFSVEFPIHVCPFIDVHGRQLTSKLDTDISITAAGRAKELKDNIRSRRKSSSSIVMRRRSSLLSISTSEAKGDVNLECKKLFTQLVSSQESSAALADGIEGLVDQMMECQFGVETFDTSEEDDGDNTNDQSLSSVRKDAVSVRNNLSNLFRNLAEVPSTWQDEKPSGVSEAADLISQVKRLQKEYIINRDGLFIAKVVLSNLFYTTADDIDLTIHLGNEGPHKVSAITTSLESIELINPKYRIDVTSSASKKGKTVDQSRAICFDELSTIHMKLIPQRSPSRQMTSQFKSDIFQLKWMLCLKFVLISREDMPELMQKYYEDKNGSLYHAKQALDGNEFICHLPLTMLPTAKNFGGW</sequence>
<proteinExistence type="predicted"/>